<evidence type="ECO:0000313" key="2">
    <source>
        <dbReference type="EMBL" id="NJI03263.1"/>
    </source>
</evidence>
<name>A0AAW9YYU3_9STAP</name>
<reference evidence="2" key="1">
    <citation type="submission" date="2019-11" db="EMBL/GenBank/DDBJ databases">
        <title>Whole genome comparisons of Staphylococcus agnetis isolates from cattle and chickens.</title>
        <authorList>
            <person name="Rhoads D."/>
            <person name="Shwani A."/>
            <person name="Adkins P."/>
            <person name="Calcutt M."/>
            <person name="Middleton J."/>
        </authorList>
    </citation>
    <scope>NUCLEOTIDE SEQUENCE</scope>
    <source>
        <strain evidence="2">1387</strain>
    </source>
</reference>
<dbReference type="EMBL" id="WMFL01000082">
    <property type="protein sequence ID" value="NJI03263.1"/>
    <property type="molecule type" value="Genomic_DNA"/>
</dbReference>
<organism evidence="2 3">
    <name type="scientific">Staphylococcus agnetis</name>
    <dbReference type="NCBI Taxonomy" id="985762"/>
    <lineage>
        <taxon>Bacteria</taxon>
        <taxon>Bacillati</taxon>
        <taxon>Bacillota</taxon>
        <taxon>Bacilli</taxon>
        <taxon>Bacillales</taxon>
        <taxon>Staphylococcaceae</taxon>
        <taxon>Staphylococcus</taxon>
    </lineage>
</organism>
<feature type="coiled-coil region" evidence="1">
    <location>
        <begin position="1"/>
        <end position="49"/>
    </location>
</feature>
<keyword evidence="1" id="KW-0175">Coiled coil</keyword>
<protein>
    <submittedName>
        <fullName evidence="2">Uncharacterized protein</fullName>
    </submittedName>
</protein>
<dbReference type="RefSeq" id="WP_165805103.1">
    <property type="nucleotide sequence ID" value="NZ_WMFL01000082.1"/>
</dbReference>
<dbReference type="AlphaFoldDB" id="A0AAW9YYU3"/>
<dbReference type="Proteomes" id="UP000646308">
    <property type="component" value="Unassembled WGS sequence"/>
</dbReference>
<comment type="caution">
    <text evidence="2">The sequence shown here is derived from an EMBL/GenBank/DDBJ whole genome shotgun (WGS) entry which is preliminary data.</text>
</comment>
<accession>A0AAW9YYU3</accession>
<sequence>MEQLTNKEKALQMQINDLTASCIELRKMLFDAYDELEQYKQDNAKLEQQKK</sequence>
<proteinExistence type="predicted"/>
<evidence type="ECO:0000313" key="3">
    <source>
        <dbReference type="Proteomes" id="UP000646308"/>
    </source>
</evidence>
<gene>
    <name evidence="2" type="ORF">GLV84_10530</name>
</gene>
<evidence type="ECO:0000256" key="1">
    <source>
        <dbReference type="SAM" id="Coils"/>
    </source>
</evidence>